<dbReference type="Gene3D" id="3.90.400.10">
    <property type="entry name" value="Oligo-1,6-glucosidase, Domain 2"/>
    <property type="match status" value="1"/>
</dbReference>
<dbReference type="CDD" id="cd11356">
    <property type="entry name" value="AmyAc_Sucrose_phosphorylase-like_1"/>
    <property type="match status" value="1"/>
</dbReference>
<dbReference type="RefSeq" id="WP_008277968.1">
    <property type="nucleotide sequence ID" value="NZ_AAXW01000060.1"/>
</dbReference>
<feature type="binding site" evidence="4">
    <location>
        <position position="171"/>
    </location>
    <ligand>
        <name>substrate</name>
    </ligand>
</feature>
<keyword evidence="2" id="KW-0328">Glycosyltransferase</keyword>
<dbReference type="PANTHER" id="PTHR38784">
    <property type="entry name" value="SUCROSE PHOSPHORYLASE"/>
    <property type="match status" value="1"/>
</dbReference>
<dbReference type="AlphaFoldDB" id="A3IX64"/>
<dbReference type="InterPro" id="IPR006047">
    <property type="entry name" value="GH13_cat_dom"/>
</dbReference>
<evidence type="ECO:0000259" key="5">
    <source>
        <dbReference type="SMART" id="SM00642"/>
    </source>
</evidence>
<dbReference type="PIRSF" id="PIRSF003059">
    <property type="entry name" value="Sucrose_phosphorylase"/>
    <property type="match status" value="1"/>
</dbReference>
<dbReference type="Pfam" id="PF00128">
    <property type="entry name" value="Alpha-amylase"/>
    <property type="match status" value="1"/>
</dbReference>
<sequence length="627" mass="72194">MTSLPNKKIPYYSQPDYTQPLLKITPDIREKLLSRLSLLYGEDEAKNCIEELERLLKVHYAYKPPAMIEADKEFKLSDGFSHKDIILITYADLLISKPLTPLETLQEFLKEYVKLYDVFSILHILPFFPYSSDRGFSITDYRSVDPKLGAWKDIQAIGKSFRLMFDGVFNHVSSQSHLFQEVLNGNPDYKNFATIYHSPDELTPKQRQILVRPRTSDILSEYQSIDGKIWVWTTFSPDQIDLNYRNPKVLLFIIDTFLLYVRRGASLIRLDAVTYLWDEPGTNSVHLEQTHEVIKLLRDILDIVDPKVVLVTETNAPHKENISYFGNGSDEAQIIYNFALPPLVLYTFYKEDSTAISRWAKSLEYPTKMTNFLNMLDTHDGIGLMGVKNILTSSQINFIIETAREHGALISYKTGEAGKQEPYEINSTWFSAINFDNGAESIELQVKRFIASRSLALALRGIPAIYFHGLIGTRNDLETVIKTKSKRDINRKTLLEEDLKTNLLKKDSKLSKIVEQLGHLLEIRSRQVAFHPNGEQKILEISQKVFSIFRISPDQNEHILAITNISNQVETINIDLYDLGLKQTQWYDLVNRRGLTTKEQQLCINLLPYDVVWLIPLVELESMIESN</sequence>
<dbReference type="InterPro" id="IPR033746">
    <property type="entry name" value="GGa_phosphorylase"/>
</dbReference>
<dbReference type="OrthoDB" id="9805159at2"/>
<dbReference type="SMART" id="SM00642">
    <property type="entry name" value="Aamy"/>
    <property type="match status" value="1"/>
</dbReference>
<feature type="binding site" evidence="4">
    <location>
        <position position="487"/>
    </location>
    <ligand>
        <name>substrate</name>
    </ligand>
</feature>
<dbReference type="eggNOG" id="COG0366">
    <property type="taxonomic scope" value="Bacteria"/>
</dbReference>
<feature type="binding site" evidence="4">
    <location>
        <begin position="379"/>
        <end position="380"/>
    </location>
    <ligand>
        <name>substrate</name>
    </ligand>
</feature>
<dbReference type="PANTHER" id="PTHR38784:SF1">
    <property type="entry name" value="SUCROSE PHOSPHORYLASE"/>
    <property type="match status" value="1"/>
</dbReference>
<dbReference type="InterPro" id="IPR013780">
    <property type="entry name" value="Glyco_hydro_b"/>
</dbReference>
<feature type="binding site" evidence="4">
    <location>
        <position position="133"/>
    </location>
    <ligand>
        <name>substrate</name>
    </ligand>
</feature>
<organism evidence="6 7">
    <name type="scientific">Crocosphaera chwakensis CCY0110</name>
    <dbReference type="NCBI Taxonomy" id="391612"/>
    <lineage>
        <taxon>Bacteria</taxon>
        <taxon>Bacillati</taxon>
        <taxon>Cyanobacteriota</taxon>
        <taxon>Cyanophyceae</taxon>
        <taxon>Oscillatoriophycideae</taxon>
        <taxon>Chroococcales</taxon>
        <taxon>Aphanothecaceae</taxon>
        <taxon>Crocosphaera</taxon>
        <taxon>Crocosphaera chwakensis</taxon>
    </lineage>
</organism>
<dbReference type="GO" id="GO:0016757">
    <property type="term" value="F:glycosyltransferase activity"/>
    <property type="evidence" value="ECO:0007669"/>
    <property type="project" value="UniProtKB-KW"/>
</dbReference>
<dbReference type="SUPFAM" id="SSF51445">
    <property type="entry name" value="(Trans)glycosidases"/>
    <property type="match status" value="1"/>
</dbReference>
<reference evidence="6 7" key="1">
    <citation type="submission" date="2007-03" db="EMBL/GenBank/DDBJ databases">
        <authorList>
            <person name="Stal L."/>
            <person name="Ferriera S."/>
            <person name="Johnson J."/>
            <person name="Kravitz S."/>
            <person name="Beeson K."/>
            <person name="Sutton G."/>
            <person name="Rogers Y.-H."/>
            <person name="Friedman R."/>
            <person name="Frazier M."/>
            <person name="Venter J.C."/>
        </authorList>
    </citation>
    <scope>NUCLEOTIDE SEQUENCE [LARGE SCALE GENOMIC DNA]</scope>
    <source>
        <strain evidence="6 7">CCY0110</strain>
    </source>
</reference>
<evidence type="ECO:0000256" key="1">
    <source>
        <dbReference type="ARBA" id="ARBA00008452"/>
    </source>
</evidence>
<dbReference type="Proteomes" id="UP000003781">
    <property type="component" value="Unassembled WGS sequence"/>
</dbReference>
<dbReference type="InterPro" id="IPR017853">
    <property type="entry name" value="GH"/>
</dbReference>
<keyword evidence="3" id="KW-0808">Transferase</keyword>
<feature type="domain" description="Glycosyl hydrolase family 13 catalytic" evidence="5">
    <location>
        <begin position="84"/>
        <end position="436"/>
    </location>
</feature>
<comment type="caution">
    <text evidence="6">The sequence shown here is derived from an EMBL/GenBank/DDBJ whole genome shotgun (WGS) entry which is preliminary data.</text>
</comment>
<comment type="similarity">
    <text evidence="1">Belongs to the glycosyl hydrolase 13 family. Sucrose phosphorylase subfamily.</text>
</comment>
<dbReference type="GO" id="GO:0005975">
    <property type="term" value="P:carbohydrate metabolic process"/>
    <property type="evidence" value="ECO:0007669"/>
    <property type="project" value="InterPro"/>
</dbReference>
<name>A3IX64_9CHRO</name>
<evidence type="ECO:0000256" key="4">
    <source>
        <dbReference type="PIRSR" id="PIRSR003059-2"/>
    </source>
</evidence>
<dbReference type="EMBL" id="AAXW01000060">
    <property type="protein sequence ID" value="EAZ88951.1"/>
    <property type="molecule type" value="Genomic_DNA"/>
</dbReference>
<evidence type="ECO:0000256" key="2">
    <source>
        <dbReference type="ARBA" id="ARBA00022676"/>
    </source>
</evidence>
<protein>
    <submittedName>
        <fullName evidence="6">Sucrose phosphorylase</fullName>
    </submittedName>
</protein>
<evidence type="ECO:0000313" key="7">
    <source>
        <dbReference type="Proteomes" id="UP000003781"/>
    </source>
</evidence>
<dbReference type="InterPro" id="IPR045857">
    <property type="entry name" value="O16G_dom_2"/>
</dbReference>
<gene>
    <name evidence="6" type="ORF">CY0110_02607</name>
</gene>
<evidence type="ECO:0000313" key="6">
    <source>
        <dbReference type="EMBL" id="EAZ88951.1"/>
    </source>
</evidence>
<evidence type="ECO:0000256" key="3">
    <source>
        <dbReference type="ARBA" id="ARBA00022679"/>
    </source>
</evidence>
<proteinExistence type="inferred from homology"/>
<dbReference type="InterPro" id="IPR016377">
    <property type="entry name" value="Sucrose_GGa_phosphorylase-rel"/>
</dbReference>
<dbReference type="Gene3D" id="2.60.40.1180">
    <property type="entry name" value="Golgi alpha-mannosidase II"/>
    <property type="match status" value="1"/>
</dbReference>
<dbReference type="Gene3D" id="3.20.20.80">
    <property type="entry name" value="Glycosidases"/>
    <property type="match status" value="1"/>
</dbReference>
<keyword evidence="7" id="KW-1185">Reference proteome</keyword>
<feature type="binding site" evidence="4">
    <location>
        <begin position="269"/>
        <end position="271"/>
    </location>
    <ligand>
        <name>substrate</name>
    </ligand>
</feature>
<accession>A3IX64</accession>